<reference evidence="3 4" key="1">
    <citation type="submission" date="2018-06" db="EMBL/GenBank/DDBJ databases">
        <authorList>
            <consortium name="Pathogen Informatics"/>
            <person name="Doyle S."/>
        </authorList>
    </citation>
    <scope>NUCLEOTIDE SEQUENCE [LARGE SCALE GENOMIC DNA]</scope>
    <source>
        <strain evidence="3 4">NCTC10723</strain>
    </source>
</reference>
<dbReference type="Gene3D" id="3.40.50.300">
    <property type="entry name" value="P-loop containing nucleotide triphosphate hydrolases"/>
    <property type="match status" value="2"/>
</dbReference>
<dbReference type="InterPro" id="IPR001650">
    <property type="entry name" value="Helicase_C-like"/>
</dbReference>
<dbReference type="InterPro" id="IPR041635">
    <property type="entry name" value="Type_ISP_LLaBIII_C"/>
</dbReference>
<dbReference type="Gene3D" id="3.40.50.150">
    <property type="entry name" value="Vaccinia Virus protein VP39"/>
    <property type="match status" value="1"/>
</dbReference>
<dbReference type="InterPro" id="IPR039442">
    <property type="entry name" value="Mrr-like_dom"/>
</dbReference>
<dbReference type="OrthoDB" id="9758243at2"/>
<dbReference type="GO" id="GO:0003677">
    <property type="term" value="F:DNA binding"/>
    <property type="evidence" value="ECO:0007669"/>
    <property type="project" value="InterPro"/>
</dbReference>
<dbReference type="SUPFAM" id="SSF53335">
    <property type="entry name" value="S-adenosyl-L-methionine-dependent methyltransferases"/>
    <property type="match status" value="1"/>
</dbReference>
<dbReference type="SMART" id="SM00487">
    <property type="entry name" value="DEXDc"/>
    <property type="match status" value="1"/>
</dbReference>
<dbReference type="SMART" id="SM00490">
    <property type="entry name" value="HELICc"/>
    <property type="match status" value="1"/>
</dbReference>
<dbReference type="SUPFAM" id="SSF52980">
    <property type="entry name" value="Restriction endonuclease-like"/>
    <property type="match status" value="1"/>
</dbReference>
<evidence type="ECO:0000313" key="4">
    <source>
        <dbReference type="Proteomes" id="UP000255328"/>
    </source>
</evidence>
<accession>A0A377GWF3</accession>
<dbReference type="SUPFAM" id="SSF52540">
    <property type="entry name" value="P-loop containing nucleoside triphosphate hydrolases"/>
    <property type="match status" value="1"/>
</dbReference>
<dbReference type="PANTHER" id="PTHR47396">
    <property type="entry name" value="TYPE I RESTRICTION ENZYME ECOKI R PROTEIN"/>
    <property type="match status" value="1"/>
</dbReference>
<dbReference type="InterPro" id="IPR014001">
    <property type="entry name" value="Helicase_ATP-bd"/>
</dbReference>
<evidence type="ECO:0000259" key="2">
    <source>
        <dbReference type="PROSITE" id="PS51194"/>
    </source>
</evidence>
<dbReference type="EMBL" id="UGGU01000003">
    <property type="protein sequence ID" value="STO30934.1"/>
    <property type="molecule type" value="Genomic_DNA"/>
</dbReference>
<dbReference type="GO" id="GO:0004386">
    <property type="term" value="F:helicase activity"/>
    <property type="evidence" value="ECO:0007669"/>
    <property type="project" value="UniProtKB-KW"/>
</dbReference>
<protein>
    <submittedName>
        <fullName evidence="3">Predicted helicase</fullName>
    </submittedName>
</protein>
<dbReference type="GO" id="GO:0008168">
    <property type="term" value="F:methyltransferase activity"/>
    <property type="evidence" value="ECO:0007669"/>
    <property type="project" value="InterPro"/>
</dbReference>
<dbReference type="PROSITE" id="PS00092">
    <property type="entry name" value="N6_MTASE"/>
    <property type="match status" value="1"/>
</dbReference>
<dbReference type="PANTHER" id="PTHR47396:SF1">
    <property type="entry name" value="ATP-DEPENDENT HELICASE IRC3-RELATED"/>
    <property type="match status" value="1"/>
</dbReference>
<feature type="domain" description="Helicase ATP-binding" evidence="1">
    <location>
        <begin position="187"/>
        <end position="393"/>
    </location>
</feature>
<feature type="domain" description="Helicase C-terminal" evidence="2">
    <location>
        <begin position="468"/>
        <end position="663"/>
    </location>
</feature>
<dbReference type="InterPro" id="IPR050742">
    <property type="entry name" value="Helicase_Restrict-Modif_Enz"/>
</dbReference>
<keyword evidence="3" id="KW-0378">Hydrolase</keyword>
<dbReference type="InterPro" id="IPR029063">
    <property type="entry name" value="SAM-dependent_MTases_sf"/>
</dbReference>
<dbReference type="InterPro" id="IPR053980">
    <property type="entry name" value="ISP_coupler"/>
</dbReference>
<dbReference type="Pfam" id="PF13156">
    <property type="entry name" value="Mrr_cat_2"/>
    <property type="match status" value="1"/>
</dbReference>
<dbReference type="PRINTS" id="PR00507">
    <property type="entry name" value="N12N6MTFRASE"/>
</dbReference>
<proteinExistence type="predicted"/>
<sequence length="1600" mass="183989">MSLGNILKKMERDSFSLRDKGTRFEELIKNWFLSAPLYCDDIKEIWLWNEFPYRNQFGGSDSGIDLVILTDKNEYQAVQCKFYSSDKHIDKADVDTFISTSAKLFEVDGIKVKFSSRLFVSTTNHWSKKASDLIENQEIPVTRISLNTLEDSGVDWDKLYLGNTGDKARKEKKKIREHQESALKNVHSHFKSANRGKLIMACGTGKTFTSLKIAENETNGNGLILFLVPSIALLGQTLREWSSDIEGKLYPICICSDSKITKKTNNDSTGMSVVDLALPATTDVNKIVSQLETLKDKEGLKVVFSTYQSIDVISRAQQEILAKDSTFGVFDLIVCDEAHRTTGVALANEEESNFIKVHDNEFIKAKKRLYMTATPRLYDDNSKSKAKENNAYLCSMDDRGIYGDEIYRIGFGEAVQRELLTDYKVLILTLNHSQVPREIQALISNGDIEFKIDDASKLMGCINGLSKQILDKEGIVKASDPNPMKRAVAFCRDIKTSKKITSDLNEFSNTYISSLKEEVQEKMVEVSSKHIDGGMNALERENLLSWLKQDSKNERECKILTNARCLSEGVDVPTLDAVLFLSAKNSQVDVVQSVGRVMRRAEGKKYGYIIIPVVVPADKKPEEALNDNETYKVVWSVLNALRAHDERFNAEINKIDLNKRKPQNILIGTVDNTGKERKYKENKYEVNERQMSLNMDIDRLQNAIYAKMVEKVGDRKYFERWAKDVARIAQIQIDRIRDLIARDKQCKKAFNKFIEGLQKNISPDIDEEQGIEMLSQHIITRPIFEALFEGYSFVKNNPISHSMQDILDFLLQGQIEKETEELNKFYEDIKFKIEKIDNAEGKQRIIVELYDKFFKTAFDKLVDKLGIVYTPVEVVDFIINSVEELLNKEFGRSLSDENVNILDPFTGTGTFISRLLQSRIIKNKDLERKYKYEIYANELVLLAYYIATVNIENVYHDLEKENSIEEVDYKEFEGICLTDTFQLSEDDNEIQMFDLAFKENSERVNRQKKAPLQVIIGNPPYTIGQSSANDNAQNKKYPKLDNKILETYSKESSAGLNKALYDAYIKAFRWATDRLDKTGGIIGFVTNGAWIDGGSTSGFRKVIEKEFTSIYVFNLRGNQRTSGELSRKEGGKIFGSGSRTPIAITFLIKNPNIKKEKASIYYHDIGDYLTREEKLKIISNFKSVKNIDWIILTPNQEGDWINQRNEKFDTFIPLIDKDNKNNKNTFFNISSNGVVTNRDTWVYSYSKGQLEKQMRDTIKFYNTQIDKIEKVRKTDENSDIEDIIDTNPNNISWSADLKKRANRLEKDIFDINEIKVSLYRPFSKQHLYYSKKWIERFSQQSKFKGVAIGMLGIGGKHNFSSLILKEIGDIQTFQNANFYPLYYSEESSNSTLFTSKENKKDGITDFIYNLAREKYGVPRITKEDIFYYVYGFLHNEDYRKEFEADLKKTIPKLPLVDEYQDFKKYSDIGRELAELHLNYETLERPEGIIVEGEELGNYRVEKMSFIKKGVKDTINYNSSITIKNIPLEAYDYQVNGKSAIEWIMERYAVITNKDSGITNDPNLWCDEHNDPKYILNLLLSIITLSLKTNELVKELPKVEF</sequence>
<dbReference type="InterPro" id="IPR002052">
    <property type="entry name" value="DNA_methylase_N6_adenine_CS"/>
</dbReference>
<keyword evidence="3" id="KW-0347">Helicase</keyword>
<gene>
    <name evidence="3" type="ORF">NCTC10723_00365</name>
</gene>
<organism evidence="3 4">
    <name type="scientific">Fusobacterium necrogenes</name>
    <dbReference type="NCBI Taxonomy" id="858"/>
    <lineage>
        <taxon>Bacteria</taxon>
        <taxon>Fusobacteriati</taxon>
        <taxon>Fusobacteriota</taxon>
        <taxon>Fusobacteriia</taxon>
        <taxon>Fusobacteriales</taxon>
        <taxon>Fusobacteriaceae</taxon>
        <taxon>Fusobacterium</taxon>
    </lineage>
</organism>
<dbReference type="PROSITE" id="PS51192">
    <property type="entry name" value="HELICASE_ATP_BIND_1"/>
    <property type="match status" value="1"/>
</dbReference>
<keyword evidence="3" id="KW-0067">ATP-binding</keyword>
<dbReference type="GO" id="GO:0005829">
    <property type="term" value="C:cytosol"/>
    <property type="evidence" value="ECO:0007669"/>
    <property type="project" value="TreeGrafter"/>
</dbReference>
<dbReference type="InterPro" id="IPR027417">
    <property type="entry name" value="P-loop_NTPase"/>
</dbReference>
<evidence type="ECO:0000259" key="1">
    <source>
        <dbReference type="PROSITE" id="PS51192"/>
    </source>
</evidence>
<evidence type="ECO:0000313" key="3">
    <source>
        <dbReference type="EMBL" id="STO30934.1"/>
    </source>
</evidence>
<dbReference type="Pfam" id="PF22240">
    <property type="entry name" value="ISP_coupler"/>
    <property type="match status" value="1"/>
</dbReference>
<keyword evidence="4" id="KW-1185">Reference proteome</keyword>
<dbReference type="GO" id="GO:0016787">
    <property type="term" value="F:hydrolase activity"/>
    <property type="evidence" value="ECO:0007669"/>
    <property type="project" value="InterPro"/>
</dbReference>
<keyword evidence="3" id="KW-0547">Nucleotide-binding</keyword>
<dbReference type="PROSITE" id="PS51194">
    <property type="entry name" value="HELICASE_CTER"/>
    <property type="match status" value="1"/>
</dbReference>
<dbReference type="REBASE" id="430824">
    <property type="entry name" value="Fne10723ORF365P"/>
</dbReference>
<dbReference type="Pfam" id="PF18135">
    <property type="entry name" value="Type_ISP_C"/>
    <property type="match status" value="1"/>
</dbReference>
<dbReference type="Proteomes" id="UP000255328">
    <property type="component" value="Unassembled WGS sequence"/>
</dbReference>
<dbReference type="GO" id="GO:0005524">
    <property type="term" value="F:ATP binding"/>
    <property type="evidence" value="ECO:0007669"/>
    <property type="project" value="InterPro"/>
</dbReference>
<dbReference type="InterPro" id="IPR006935">
    <property type="entry name" value="Helicase/UvrB_N"/>
</dbReference>
<dbReference type="Pfam" id="PF04851">
    <property type="entry name" value="ResIII"/>
    <property type="match status" value="1"/>
</dbReference>
<dbReference type="CDD" id="cd22333">
    <property type="entry name" value="LlaBIII_nuclease-like"/>
    <property type="match status" value="1"/>
</dbReference>
<dbReference type="Pfam" id="PF00271">
    <property type="entry name" value="Helicase_C"/>
    <property type="match status" value="1"/>
</dbReference>
<dbReference type="InterPro" id="IPR011335">
    <property type="entry name" value="Restrct_endonuc-II-like"/>
</dbReference>
<dbReference type="GO" id="GO:0032259">
    <property type="term" value="P:methylation"/>
    <property type="evidence" value="ECO:0007669"/>
    <property type="project" value="InterPro"/>
</dbReference>
<name>A0A377GWF3_9FUSO</name>